<feature type="region of interest" description="Disordered" evidence="1">
    <location>
        <begin position="1"/>
        <end position="37"/>
    </location>
</feature>
<evidence type="ECO:0000256" key="1">
    <source>
        <dbReference type="SAM" id="MobiDB-lite"/>
    </source>
</evidence>
<keyword evidence="3" id="KW-1185">Reference proteome</keyword>
<organism evidence="2 3">
    <name type="scientific">Streptomyces chattanoogensis</name>
    <dbReference type="NCBI Taxonomy" id="66876"/>
    <lineage>
        <taxon>Bacteria</taxon>
        <taxon>Bacillati</taxon>
        <taxon>Actinomycetota</taxon>
        <taxon>Actinomycetes</taxon>
        <taxon>Kitasatosporales</taxon>
        <taxon>Streptomycetaceae</taxon>
        <taxon>Streptomyces</taxon>
    </lineage>
</organism>
<proteinExistence type="predicted"/>
<evidence type="ECO:0000313" key="3">
    <source>
        <dbReference type="Proteomes" id="UP000037982"/>
    </source>
</evidence>
<dbReference type="Proteomes" id="UP000037982">
    <property type="component" value="Unassembled WGS sequence"/>
</dbReference>
<evidence type="ECO:0000313" key="2">
    <source>
        <dbReference type="EMBL" id="KPC64622.1"/>
    </source>
</evidence>
<sequence>MARSVTGGGATAWSPAGGSAGKIAVKDGSDDGDPAKAEYYRHDSAGTKRTLWNKSGPGTTSYSGDGSKIIKFKACHENDWDDDDCSGWVAP</sequence>
<accession>A0A0N0H1M0</accession>
<feature type="compositionally biased region" description="Basic and acidic residues" evidence="1">
    <location>
        <begin position="24"/>
        <end position="37"/>
    </location>
</feature>
<comment type="caution">
    <text evidence="2">The sequence shown here is derived from an EMBL/GenBank/DDBJ whole genome shotgun (WGS) entry which is preliminary data.</text>
</comment>
<reference evidence="3" key="1">
    <citation type="submission" date="2015-07" db="EMBL/GenBank/DDBJ databases">
        <authorList>
            <person name="Ju K.-S."/>
            <person name="Doroghazi J.R."/>
            <person name="Metcalf W.W."/>
        </authorList>
    </citation>
    <scope>NUCLEOTIDE SEQUENCE [LARGE SCALE GENOMIC DNA]</scope>
    <source>
        <strain evidence="3">NRRL ISP-5002</strain>
    </source>
</reference>
<dbReference type="AlphaFoldDB" id="A0A0N0H1M0"/>
<feature type="compositionally biased region" description="Gly residues" evidence="1">
    <location>
        <begin position="1"/>
        <end position="10"/>
    </location>
</feature>
<dbReference type="EMBL" id="LGKG01000079">
    <property type="protein sequence ID" value="KPC64622.1"/>
    <property type="molecule type" value="Genomic_DNA"/>
</dbReference>
<gene>
    <name evidence="2" type="ORF">ADL29_10480</name>
</gene>
<name>A0A0N0H1M0_9ACTN</name>
<dbReference type="PATRIC" id="fig|66876.3.peg.2274"/>
<protein>
    <submittedName>
        <fullName evidence="2">Uncharacterized protein</fullName>
    </submittedName>
</protein>